<comment type="subcellular location">
    <subcellularLocation>
        <location evidence="1">Nucleus</location>
    </subcellularLocation>
</comment>
<dbReference type="GO" id="GO:0003723">
    <property type="term" value="F:RNA binding"/>
    <property type="evidence" value="ECO:0007669"/>
    <property type="project" value="UniProtKB-UniRule"/>
</dbReference>
<feature type="domain" description="RRM" evidence="4">
    <location>
        <begin position="287"/>
        <end position="364"/>
    </location>
</feature>
<dbReference type="SMART" id="SM00360">
    <property type="entry name" value="RRM"/>
    <property type="match status" value="2"/>
</dbReference>
<dbReference type="OrthoDB" id="439808at2759"/>
<dbReference type="Proteomes" id="UP000265515">
    <property type="component" value="Unassembled WGS sequence"/>
</dbReference>
<evidence type="ECO:0000313" key="6">
    <source>
        <dbReference type="Proteomes" id="UP000265515"/>
    </source>
</evidence>
<keyword evidence="3" id="KW-0694">RNA-binding</keyword>
<dbReference type="Gene3D" id="3.30.70.330">
    <property type="match status" value="3"/>
</dbReference>
<dbReference type="AlphaFoldDB" id="A0A388L6K2"/>
<reference evidence="5 6" key="1">
    <citation type="journal article" date="2018" name="Cell">
        <title>The Chara Genome: Secondary Complexity and Implications for Plant Terrestrialization.</title>
        <authorList>
            <person name="Nishiyama T."/>
            <person name="Sakayama H."/>
            <person name="Vries J.D."/>
            <person name="Buschmann H."/>
            <person name="Saint-Marcoux D."/>
            <person name="Ullrich K.K."/>
            <person name="Haas F.B."/>
            <person name="Vanderstraeten L."/>
            <person name="Becker D."/>
            <person name="Lang D."/>
            <person name="Vosolsobe S."/>
            <person name="Rombauts S."/>
            <person name="Wilhelmsson P.K.I."/>
            <person name="Janitza P."/>
            <person name="Kern R."/>
            <person name="Heyl A."/>
            <person name="Rumpler F."/>
            <person name="Villalobos L.I.A.C."/>
            <person name="Clay J.M."/>
            <person name="Skokan R."/>
            <person name="Toyoda A."/>
            <person name="Suzuki Y."/>
            <person name="Kagoshima H."/>
            <person name="Schijlen E."/>
            <person name="Tajeshwar N."/>
            <person name="Catarino B."/>
            <person name="Hetherington A.J."/>
            <person name="Saltykova A."/>
            <person name="Bonnot C."/>
            <person name="Breuninger H."/>
            <person name="Symeonidi A."/>
            <person name="Radhakrishnan G.V."/>
            <person name="Van Nieuwerburgh F."/>
            <person name="Deforce D."/>
            <person name="Chang C."/>
            <person name="Karol K.G."/>
            <person name="Hedrich R."/>
            <person name="Ulvskov P."/>
            <person name="Glockner G."/>
            <person name="Delwiche C.F."/>
            <person name="Petrasek J."/>
            <person name="Van de Peer Y."/>
            <person name="Friml J."/>
            <person name="Beilby M."/>
            <person name="Dolan L."/>
            <person name="Kohara Y."/>
            <person name="Sugano S."/>
            <person name="Fujiyama A."/>
            <person name="Delaux P.-M."/>
            <person name="Quint M."/>
            <person name="TheiBen G."/>
            <person name="Hagemann M."/>
            <person name="Harholt J."/>
            <person name="Dunand C."/>
            <person name="Zachgo S."/>
            <person name="Langdale J."/>
            <person name="Maumus F."/>
            <person name="Straeten D.V.D."/>
            <person name="Gould S.B."/>
            <person name="Rensing S.A."/>
        </authorList>
    </citation>
    <scope>NUCLEOTIDE SEQUENCE [LARGE SCALE GENOMIC DNA]</scope>
    <source>
        <strain evidence="5 6">S276</strain>
    </source>
</reference>
<name>A0A388L6K2_CHABU</name>
<organism evidence="5 6">
    <name type="scientific">Chara braunii</name>
    <name type="common">Braun's stonewort</name>
    <dbReference type="NCBI Taxonomy" id="69332"/>
    <lineage>
        <taxon>Eukaryota</taxon>
        <taxon>Viridiplantae</taxon>
        <taxon>Streptophyta</taxon>
        <taxon>Charophyceae</taxon>
        <taxon>Charales</taxon>
        <taxon>Characeae</taxon>
        <taxon>Chara</taxon>
    </lineage>
</organism>
<dbReference type="PANTHER" id="PTHR48033:SF10">
    <property type="entry name" value="RNA-BINDING PROTEIN SQUID"/>
    <property type="match status" value="1"/>
</dbReference>
<keyword evidence="2" id="KW-0539">Nucleus</keyword>
<dbReference type="STRING" id="69332.A0A388L6K2"/>
<evidence type="ECO:0000313" key="5">
    <source>
        <dbReference type="EMBL" id="GBG77914.1"/>
    </source>
</evidence>
<dbReference type="SUPFAM" id="SSF54928">
    <property type="entry name" value="RNA-binding domain, RBD"/>
    <property type="match status" value="3"/>
</dbReference>
<evidence type="ECO:0000256" key="2">
    <source>
        <dbReference type="ARBA" id="ARBA00023242"/>
    </source>
</evidence>
<dbReference type="EMBL" id="BFEA01000280">
    <property type="protein sequence ID" value="GBG77914.1"/>
    <property type="molecule type" value="Genomic_DNA"/>
</dbReference>
<gene>
    <name evidence="5" type="ORF">CBR_g25845</name>
</gene>
<dbReference type="InterPro" id="IPR035979">
    <property type="entry name" value="RBD_domain_sf"/>
</dbReference>
<evidence type="ECO:0000256" key="3">
    <source>
        <dbReference type="PROSITE-ProRule" id="PRU00176"/>
    </source>
</evidence>
<dbReference type="GO" id="GO:0010468">
    <property type="term" value="P:regulation of gene expression"/>
    <property type="evidence" value="ECO:0007669"/>
    <property type="project" value="TreeGrafter"/>
</dbReference>
<dbReference type="GO" id="GO:0005654">
    <property type="term" value="C:nucleoplasm"/>
    <property type="evidence" value="ECO:0007669"/>
    <property type="project" value="TreeGrafter"/>
</dbReference>
<dbReference type="Pfam" id="PF00076">
    <property type="entry name" value="RRM_1"/>
    <property type="match status" value="3"/>
</dbReference>
<dbReference type="GO" id="GO:0000785">
    <property type="term" value="C:chromatin"/>
    <property type="evidence" value="ECO:0007669"/>
    <property type="project" value="TreeGrafter"/>
</dbReference>
<dbReference type="InterPro" id="IPR000504">
    <property type="entry name" value="RRM_dom"/>
</dbReference>
<feature type="domain" description="RRM" evidence="4">
    <location>
        <begin position="1"/>
        <end position="46"/>
    </location>
</feature>
<accession>A0A388L6K2</accession>
<feature type="domain" description="RRM" evidence="4">
    <location>
        <begin position="54"/>
        <end position="128"/>
    </location>
</feature>
<comment type="caution">
    <text evidence="5">The sequence shown here is derived from an EMBL/GenBank/DDBJ whole genome shotgun (WGS) entry which is preliminary data.</text>
</comment>
<dbReference type="Gramene" id="GBG77914">
    <property type="protein sequence ID" value="GBG77914"/>
    <property type="gene ID" value="CBR_g25845"/>
</dbReference>
<keyword evidence="6" id="KW-1185">Reference proteome</keyword>
<sequence>MVKVEPDGRSKGFGFINFKDAEVADKVLQQAHVIDGRPVELRPPKDKLEREMAKKVFVGNVDSSITDELLQEHFSKFGKLTDVFLPKPHRGYAFITFESGQACKAALESTNHVLNGVRLQVKLPTPKQPPAMKPLIQGAVGGLGIMGGACGFSNPANMMAMANMAAASGPMGGYGGGLGGIGGLGTAGMAYPGLSLGAAHPAQMVQIAQLQAQGMGRMAMPQVRAMQEVTAAAAMPMMTGPAMAPLAAMNPLMPGAVGGMPLGLGVGGVGGGVLAVPGFTGQMCTSCQLYVSNLPYSATWQDLKDFFKQFGTVIRAEILTDERGLSKGRGTVRFSNCMEATNALGLAQNVVFKGRPIAIKEDRQQLLPQHQQQQLQQQHRQEH</sequence>
<proteinExistence type="predicted"/>
<dbReference type="InterPro" id="IPR012677">
    <property type="entry name" value="Nucleotide-bd_a/b_plait_sf"/>
</dbReference>
<dbReference type="PANTHER" id="PTHR48033">
    <property type="entry name" value="RNA-BINDING (RRM/RBD/RNP MOTIFS) FAMILY PROTEIN"/>
    <property type="match status" value="1"/>
</dbReference>
<evidence type="ECO:0000259" key="4">
    <source>
        <dbReference type="PROSITE" id="PS50102"/>
    </source>
</evidence>
<dbReference type="PROSITE" id="PS50102">
    <property type="entry name" value="RRM"/>
    <property type="match status" value="3"/>
</dbReference>
<dbReference type="OMA" id="WESSRIA"/>
<evidence type="ECO:0000256" key="1">
    <source>
        <dbReference type="ARBA" id="ARBA00004123"/>
    </source>
</evidence>
<protein>
    <recommendedName>
        <fullName evidence="4">RRM domain-containing protein</fullName>
    </recommendedName>
</protein>